<keyword evidence="2" id="KW-0560">Oxidoreductase</keyword>
<evidence type="ECO:0000256" key="1">
    <source>
        <dbReference type="ARBA" id="ARBA00022630"/>
    </source>
</evidence>
<dbReference type="SUPFAM" id="SSF51905">
    <property type="entry name" value="FAD/NAD(P)-binding domain"/>
    <property type="match status" value="1"/>
</dbReference>
<keyword evidence="5" id="KW-1185">Reference proteome</keyword>
<dbReference type="eggNOG" id="COG0492">
    <property type="taxonomic scope" value="Bacteria"/>
</dbReference>
<gene>
    <name evidence="4" type="ORF">Dacsa_1232</name>
</gene>
<dbReference type="HOGENOM" id="CLU_031864_5_0_3"/>
<dbReference type="Proteomes" id="UP000010482">
    <property type="component" value="Chromosome"/>
</dbReference>
<name>K9YSR8_DACS8</name>
<keyword evidence="1" id="KW-0285">Flavoprotein</keyword>
<organism evidence="4 5">
    <name type="scientific">Dactylococcopsis salina (strain PCC 8305)</name>
    <name type="common">Myxobactron salinum</name>
    <dbReference type="NCBI Taxonomy" id="13035"/>
    <lineage>
        <taxon>Bacteria</taxon>
        <taxon>Bacillati</taxon>
        <taxon>Cyanobacteriota</taxon>
        <taxon>Cyanophyceae</taxon>
        <taxon>Nodosilineales</taxon>
        <taxon>Cymatolegaceae</taxon>
        <taxon>Dactylococcopsis</taxon>
    </lineage>
</organism>
<feature type="domain" description="FAD/NAD(P)-binding" evidence="3">
    <location>
        <begin position="16"/>
        <end position="163"/>
    </location>
</feature>
<dbReference type="PRINTS" id="PR00469">
    <property type="entry name" value="PNDRDTASEII"/>
</dbReference>
<sequence length="341" mass="38443">MQISRKNLDQRQDHIYDTIVVGGGAGGLSAGIYLQRYNLSSLIIDKGKARSYWMQELHNYLGLPPDTPGSELLKHGKDHYLSLNGDFLNGFVEDVVDEGDTFAVTTKVGRNNNSVYPVLRSKYIIVASGIIDQLPPLEDMQNVYEYAGYNLHVCMVCDGYEMTDKKCGFFAGSEASIEEMVFNLSWFTPYITIFTHGMFEINPQLRQQLEDHGYRIVETPIKQFLGENHQMTGVELTDGSVIELETGLISMGSKYHNDYLHRINLDYKGNNLITDKMGRTSHDRIFAIGDLKVGLNQVVVAAGDGALAATQIWRDIRNATPPRRWEENLFISEQLPVSSYQ</sequence>
<dbReference type="InterPro" id="IPR036188">
    <property type="entry name" value="FAD/NAD-bd_sf"/>
</dbReference>
<dbReference type="RefSeq" id="WP_015228938.1">
    <property type="nucleotide sequence ID" value="NC_019780.1"/>
</dbReference>
<dbReference type="PRINTS" id="PR00368">
    <property type="entry name" value="FADPNR"/>
</dbReference>
<dbReference type="Pfam" id="PF07992">
    <property type="entry name" value="Pyr_redox_2"/>
    <property type="match status" value="2"/>
</dbReference>
<dbReference type="EMBL" id="CP003944">
    <property type="protein sequence ID" value="AFZ49929.1"/>
    <property type="molecule type" value="Genomic_DNA"/>
</dbReference>
<evidence type="ECO:0000259" key="3">
    <source>
        <dbReference type="Pfam" id="PF07992"/>
    </source>
</evidence>
<evidence type="ECO:0000313" key="5">
    <source>
        <dbReference type="Proteomes" id="UP000010482"/>
    </source>
</evidence>
<dbReference type="GO" id="GO:0016491">
    <property type="term" value="F:oxidoreductase activity"/>
    <property type="evidence" value="ECO:0007669"/>
    <property type="project" value="UniProtKB-KW"/>
</dbReference>
<dbReference type="Gene3D" id="3.50.50.60">
    <property type="entry name" value="FAD/NAD(P)-binding domain"/>
    <property type="match status" value="2"/>
</dbReference>
<dbReference type="InterPro" id="IPR023753">
    <property type="entry name" value="FAD/NAD-binding_dom"/>
</dbReference>
<feature type="domain" description="FAD/NAD(P)-binding" evidence="3">
    <location>
        <begin position="200"/>
        <end position="305"/>
    </location>
</feature>
<accession>K9YSR8</accession>
<dbReference type="PATRIC" id="fig|13035.3.peg.1382"/>
<dbReference type="PANTHER" id="PTHR48105">
    <property type="entry name" value="THIOREDOXIN REDUCTASE 1-RELATED-RELATED"/>
    <property type="match status" value="1"/>
</dbReference>
<protein>
    <submittedName>
        <fullName evidence="4">Thioredoxin reductase</fullName>
    </submittedName>
</protein>
<reference evidence="4" key="1">
    <citation type="submission" date="2012-04" db="EMBL/GenBank/DDBJ databases">
        <title>Finished genome of Dactylococcopsis salina PCC 8305.</title>
        <authorList>
            <consortium name="US DOE Joint Genome Institute"/>
            <person name="Gugger M."/>
            <person name="Coursin T."/>
            <person name="Rippka R."/>
            <person name="Tandeau De Marsac N."/>
            <person name="Huntemann M."/>
            <person name="Wei C.-L."/>
            <person name="Han J."/>
            <person name="Detter J.C."/>
            <person name="Han C."/>
            <person name="Tapia R."/>
            <person name="Daligault H."/>
            <person name="Chen A."/>
            <person name="Krypides N."/>
            <person name="Mavromatis K."/>
            <person name="Markowitz V."/>
            <person name="Szeto E."/>
            <person name="Ivanova N."/>
            <person name="Ovchinnikova G."/>
            <person name="Pagani I."/>
            <person name="Pati A."/>
            <person name="Goodwin L."/>
            <person name="Peters L."/>
            <person name="Pitluck S."/>
            <person name="Woyke T."/>
            <person name="Kerfeld C."/>
        </authorList>
    </citation>
    <scope>NUCLEOTIDE SEQUENCE [LARGE SCALE GENOMIC DNA]</scope>
    <source>
        <strain evidence="4">PCC 8305</strain>
    </source>
</reference>
<evidence type="ECO:0000256" key="2">
    <source>
        <dbReference type="ARBA" id="ARBA00023002"/>
    </source>
</evidence>
<dbReference type="STRING" id="13035.Dacsa_1232"/>
<dbReference type="KEGG" id="dsl:Dacsa_1232"/>
<proteinExistence type="predicted"/>
<dbReference type="InterPro" id="IPR050097">
    <property type="entry name" value="Ferredoxin-NADP_redctase_2"/>
</dbReference>
<evidence type="ECO:0000313" key="4">
    <source>
        <dbReference type="EMBL" id="AFZ49929.1"/>
    </source>
</evidence>
<dbReference type="OrthoDB" id="9806179at2"/>
<dbReference type="AlphaFoldDB" id="K9YSR8"/>